<feature type="domain" description="4Fe-4S Wbl-type" evidence="1">
    <location>
        <begin position="24"/>
        <end position="89"/>
    </location>
</feature>
<dbReference type="EMBL" id="SOAW01000004">
    <property type="protein sequence ID" value="TDT29086.1"/>
    <property type="molecule type" value="Genomic_DNA"/>
</dbReference>
<dbReference type="PROSITE" id="PS51674">
    <property type="entry name" value="4FE4S_WBL"/>
    <property type="match status" value="1"/>
</dbReference>
<dbReference type="Proteomes" id="UP000295371">
    <property type="component" value="Unassembled WGS sequence"/>
</dbReference>
<gene>
    <name evidence="2" type="ORF">CLV29_3179</name>
</gene>
<dbReference type="InterPro" id="IPR034768">
    <property type="entry name" value="4FE4S_WBL"/>
</dbReference>
<sequence>MITADNTVNAAVDVWTVARWDYRAHVVTNALSDRWRRVGWVSAAACSDQAATVELCAVCPVASECLAAALIIEDPAPLRAGHTVRDRLVLWQELEDAAWADDPELYALLSPTGQMRPDR</sequence>
<evidence type="ECO:0000313" key="2">
    <source>
        <dbReference type="EMBL" id="TDT29086.1"/>
    </source>
</evidence>
<dbReference type="AlphaFoldDB" id="A0A4R7IYE9"/>
<reference evidence="2 3" key="1">
    <citation type="submission" date="2019-03" db="EMBL/GenBank/DDBJ databases">
        <title>Genomic Encyclopedia of Archaeal and Bacterial Type Strains, Phase II (KMG-II): from individual species to whole genera.</title>
        <authorList>
            <person name="Goeker M."/>
        </authorList>
    </citation>
    <scope>NUCLEOTIDE SEQUENCE [LARGE SCALE GENOMIC DNA]</scope>
    <source>
        <strain evidence="2 3">DSM 24323</strain>
    </source>
</reference>
<comment type="caution">
    <text evidence="2">The sequence shown here is derived from an EMBL/GenBank/DDBJ whole genome shotgun (WGS) entry which is preliminary data.</text>
</comment>
<name>A0A4R7IYE9_9ACTN</name>
<keyword evidence="3" id="KW-1185">Reference proteome</keyword>
<organism evidence="2 3">
    <name type="scientific">Naumannella halotolerans</name>
    <dbReference type="NCBI Taxonomy" id="993414"/>
    <lineage>
        <taxon>Bacteria</taxon>
        <taxon>Bacillati</taxon>
        <taxon>Actinomycetota</taxon>
        <taxon>Actinomycetes</taxon>
        <taxon>Propionibacteriales</taxon>
        <taxon>Propionibacteriaceae</taxon>
        <taxon>Naumannella</taxon>
    </lineage>
</organism>
<evidence type="ECO:0000259" key="1">
    <source>
        <dbReference type="PROSITE" id="PS51674"/>
    </source>
</evidence>
<accession>A0A4R7IYE9</accession>
<protein>
    <submittedName>
        <fullName evidence="2">Transcription factor WhiB</fullName>
    </submittedName>
</protein>
<proteinExistence type="predicted"/>
<dbReference type="OrthoDB" id="5244115at2"/>
<evidence type="ECO:0000313" key="3">
    <source>
        <dbReference type="Proteomes" id="UP000295371"/>
    </source>
</evidence>